<evidence type="ECO:0000256" key="1">
    <source>
        <dbReference type="SAM" id="MobiDB-lite"/>
    </source>
</evidence>
<feature type="compositionally biased region" description="Acidic residues" evidence="1">
    <location>
        <begin position="125"/>
        <end position="137"/>
    </location>
</feature>
<feature type="region of interest" description="Disordered" evidence="1">
    <location>
        <begin position="1"/>
        <end position="157"/>
    </location>
</feature>
<dbReference type="InterPro" id="IPR036061">
    <property type="entry name" value="CheW-like_dom_sf"/>
</dbReference>
<dbReference type="GO" id="GO:0006935">
    <property type="term" value="P:chemotaxis"/>
    <property type="evidence" value="ECO:0007669"/>
    <property type="project" value="InterPro"/>
</dbReference>
<dbReference type="AlphaFoldDB" id="A0A1I3JJN8"/>
<dbReference type="PROSITE" id="PS50851">
    <property type="entry name" value="CHEW"/>
    <property type="match status" value="1"/>
</dbReference>
<evidence type="ECO:0000313" key="4">
    <source>
        <dbReference type="Proteomes" id="UP000182829"/>
    </source>
</evidence>
<dbReference type="InterPro" id="IPR002545">
    <property type="entry name" value="CheW-lke_dom"/>
</dbReference>
<sequence>MTDDRARRIREMRNRANPARSASNDTEDTDDGSPDQSTDESEDVTNEKRSVDGSTGTDETTANSKAANEDDSKAEPAATDGTSDESPATNEAASTDCDEADTDSTDETAPESSIDDTDASASPADDTDASATEDADTDSATGDVSESETDSGAVDTELEQNIDPALRGAIAGTGGVDSATGDEATVDATVVGAASESYDDAAIGRGKEVFERGDSLIASAHDDENTIQMLEFYLEESRHAIEIDLVSAIVEMKDITRFPRGPDAIDGVTDLRGEITGVLDPTVLLDVERNELSDDHYIVVIERDDEQKVGIRVSDVSQAVTYRESQIDETADAMEEDAAAQHKFVEGIIKKTEEDETTLVTWLDIDSIIEKVATQRTVAGTEA</sequence>
<gene>
    <name evidence="3" type="ORF">SAMN05443661_102124</name>
</gene>
<dbReference type="RefSeq" id="WP_005577729.1">
    <property type="nucleotide sequence ID" value="NZ_FORO01000002.1"/>
</dbReference>
<proteinExistence type="predicted"/>
<dbReference type="InterPro" id="IPR039315">
    <property type="entry name" value="CheW"/>
</dbReference>
<accession>A0A1I3JJN8</accession>
<feature type="compositionally biased region" description="Basic and acidic residues" evidence="1">
    <location>
        <begin position="1"/>
        <end position="14"/>
    </location>
</feature>
<dbReference type="SMART" id="SM00260">
    <property type="entry name" value="CheW"/>
    <property type="match status" value="1"/>
</dbReference>
<feature type="compositionally biased region" description="Acidic residues" evidence="1">
    <location>
        <begin position="25"/>
        <end position="44"/>
    </location>
</feature>
<evidence type="ECO:0000259" key="2">
    <source>
        <dbReference type="PROSITE" id="PS50851"/>
    </source>
</evidence>
<dbReference type="Pfam" id="PF01584">
    <property type="entry name" value="CheW"/>
    <property type="match status" value="1"/>
</dbReference>
<organism evidence="3 4">
    <name type="scientific">Natronobacterium gregoryi</name>
    <dbReference type="NCBI Taxonomy" id="44930"/>
    <lineage>
        <taxon>Archaea</taxon>
        <taxon>Methanobacteriati</taxon>
        <taxon>Methanobacteriota</taxon>
        <taxon>Stenosarchaea group</taxon>
        <taxon>Halobacteria</taxon>
        <taxon>Halobacteriales</taxon>
        <taxon>Natrialbaceae</taxon>
        <taxon>Natronobacterium</taxon>
    </lineage>
</organism>
<name>A0A1I3JJN8_9EURY</name>
<feature type="compositionally biased region" description="Polar residues" evidence="1">
    <location>
        <begin position="52"/>
        <end position="66"/>
    </location>
</feature>
<dbReference type="Gene3D" id="2.40.50.180">
    <property type="entry name" value="CheA-289, Domain 4"/>
    <property type="match status" value="1"/>
</dbReference>
<dbReference type="Proteomes" id="UP000182829">
    <property type="component" value="Unassembled WGS sequence"/>
</dbReference>
<dbReference type="OMA" id="EDEFVIW"/>
<dbReference type="Gene3D" id="2.30.30.40">
    <property type="entry name" value="SH3 Domains"/>
    <property type="match status" value="1"/>
</dbReference>
<dbReference type="SUPFAM" id="SSF50341">
    <property type="entry name" value="CheW-like"/>
    <property type="match status" value="1"/>
</dbReference>
<dbReference type="PANTHER" id="PTHR22617">
    <property type="entry name" value="CHEMOTAXIS SENSOR HISTIDINE KINASE-RELATED"/>
    <property type="match status" value="1"/>
</dbReference>
<feature type="compositionally biased region" description="Acidic residues" evidence="1">
    <location>
        <begin position="96"/>
        <end position="118"/>
    </location>
</feature>
<dbReference type="GO" id="GO:0005829">
    <property type="term" value="C:cytosol"/>
    <property type="evidence" value="ECO:0007669"/>
    <property type="project" value="TreeGrafter"/>
</dbReference>
<dbReference type="GeneID" id="14209121"/>
<dbReference type="PANTHER" id="PTHR22617:SF23">
    <property type="entry name" value="CHEMOTAXIS PROTEIN CHEW"/>
    <property type="match status" value="1"/>
</dbReference>
<dbReference type="EMBL" id="FORO01000002">
    <property type="protein sequence ID" value="SFI60350.1"/>
    <property type="molecule type" value="Genomic_DNA"/>
</dbReference>
<reference evidence="3 4" key="1">
    <citation type="submission" date="2016-10" db="EMBL/GenBank/DDBJ databases">
        <authorList>
            <person name="de Groot N.N."/>
        </authorList>
    </citation>
    <scope>NUCLEOTIDE SEQUENCE [LARGE SCALE GENOMIC DNA]</scope>
    <source>
        <strain evidence="3 4">SP2</strain>
    </source>
</reference>
<dbReference type="OrthoDB" id="115049at2157"/>
<feature type="compositionally biased region" description="Polar residues" evidence="1">
    <location>
        <begin position="80"/>
        <end position="89"/>
    </location>
</feature>
<feature type="domain" description="CheW-like" evidence="2">
    <location>
        <begin position="226"/>
        <end position="374"/>
    </location>
</feature>
<dbReference type="GO" id="GO:0007165">
    <property type="term" value="P:signal transduction"/>
    <property type="evidence" value="ECO:0007669"/>
    <property type="project" value="InterPro"/>
</dbReference>
<protein>
    <submittedName>
        <fullName evidence="3">Purine-binding chemotaxis protein CheW</fullName>
    </submittedName>
</protein>
<evidence type="ECO:0000313" key="3">
    <source>
        <dbReference type="EMBL" id="SFI60350.1"/>
    </source>
</evidence>